<gene>
    <name evidence="8" type="primary">sigD_6</name>
    <name evidence="8" type="ORF">OJF2_67800</name>
</gene>
<accession>A0A5B9WC76</accession>
<dbReference type="NCBIfam" id="TIGR02937">
    <property type="entry name" value="sigma70-ECF"/>
    <property type="match status" value="1"/>
</dbReference>
<dbReference type="Gene3D" id="1.10.10.10">
    <property type="entry name" value="Winged helix-like DNA-binding domain superfamily/Winged helix DNA-binding domain"/>
    <property type="match status" value="1"/>
</dbReference>
<evidence type="ECO:0000256" key="1">
    <source>
        <dbReference type="ARBA" id="ARBA00010641"/>
    </source>
</evidence>
<organism evidence="8 9">
    <name type="scientific">Aquisphaera giovannonii</name>
    <dbReference type="NCBI Taxonomy" id="406548"/>
    <lineage>
        <taxon>Bacteria</taxon>
        <taxon>Pseudomonadati</taxon>
        <taxon>Planctomycetota</taxon>
        <taxon>Planctomycetia</taxon>
        <taxon>Isosphaerales</taxon>
        <taxon>Isosphaeraceae</taxon>
        <taxon>Aquisphaera</taxon>
    </lineage>
</organism>
<dbReference type="SUPFAM" id="SSF88946">
    <property type="entry name" value="Sigma2 domain of RNA polymerase sigma factors"/>
    <property type="match status" value="1"/>
</dbReference>
<name>A0A5B9WC76_9BACT</name>
<dbReference type="CDD" id="cd06171">
    <property type="entry name" value="Sigma70_r4"/>
    <property type="match status" value="1"/>
</dbReference>
<evidence type="ECO:0000259" key="6">
    <source>
        <dbReference type="Pfam" id="PF04542"/>
    </source>
</evidence>
<dbReference type="Gene3D" id="1.10.1740.10">
    <property type="match status" value="1"/>
</dbReference>
<dbReference type="InterPro" id="IPR013324">
    <property type="entry name" value="RNA_pol_sigma_r3/r4-like"/>
</dbReference>
<dbReference type="RefSeq" id="WP_148597649.1">
    <property type="nucleotide sequence ID" value="NZ_CP042997.1"/>
</dbReference>
<evidence type="ECO:0000256" key="2">
    <source>
        <dbReference type="ARBA" id="ARBA00023015"/>
    </source>
</evidence>
<keyword evidence="9" id="KW-1185">Reference proteome</keyword>
<dbReference type="GO" id="GO:0006352">
    <property type="term" value="P:DNA-templated transcription initiation"/>
    <property type="evidence" value="ECO:0007669"/>
    <property type="project" value="InterPro"/>
</dbReference>
<evidence type="ECO:0000256" key="3">
    <source>
        <dbReference type="ARBA" id="ARBA00023082"/>
    </source>
</evidence>
<dbReference type="SUPFAM" id="SSF88659">
    <property type="entry name" value="Sigma3 and sigma4 domains of RNA polymerase sigma factors"/>
    <property type="match status" value="1"/>
</dbReference>
<keyword evidence="5" id="KW-0804">Transcription</keyword>
<evidence type="ECO:0000313" key="9">
    <source>
        <dbReference type="Proteomes" id="UP000324233"/>
    </source>
</evidence>
<feature type="domain" description="RNA polymerase sigma-70 region 2" evidence="6">
    <location>
        <begin position="35"/>
        <end position="98"/>
    </location>
</feature>
<dbReference type="GO" id="GO:0003677">
    <property type="term" value="F:DNA binding"/>
    <property type="evidence" value="ECO:0007669"/>
    <property type="project" value="UniProtKB-KW"/>
</dbReference>
<dbReference type="InterPro" id="IPR039425">
    <property type="entry name" value="RNA_pol_sigma-70-like"/>
</dbReference>
<dbReference type="GO" id="GO:0016987">
    <property type="term" value="F:sigma factor activity"/>
    <property type="evidence" value="ECO:0007669"/>
    <property type="project" value="UniProtKB-KW"/>
</dbReference>
<dbReference type="AlphaFoldDB" id="A0A5B9WC76"/>
<dbReference type="EMBL" id="CP042997">
    <property type="protein sequence ID" value="QEH38182.1"/>
    <property type="molecule type" value="Genomic_DNA"/>
</dbReference>
<dbReference type="InterPro" id="IPR014284">
    <property type="entry name" value="RNA_pol_sigma-70_dom"/>
</dbReference>
<evidence type="ECO:0000259" key="7">
    <source>
        <dbReference type="Pfam" id="PF08281"/>
    </source>
</evidence>
<keyword evidence="3" id="KW-0731">Sigma factor</keyword>
<dbReference type="OrthoDB" id="278923at2"/>
<feature type="domain" description="RNA polymerase sigma factor 70 region 4 type 2" evidence="7">
    <location>
        <begin position="145"/>
        <end position="197"/>
    </location>
</feature>
<sequence length="206" mass="23083">MTTEGAPTLDALLERSLAGDASARRELLERHRDDLRRMVRARLNRRLASRIDPSDVVQDALAEASQRLDDYLRDRPLPFLGWLRQLTAERVVDAHRRHVTAQTRSVRREAPGPLSWDDSASALGNHLVANDTSPSGRMALQERLDRVMAALQAMPEKDREILVMRHIEQLPAARIAETLGCTVGAAEARIYRALVRLRGCLEGLDA</sequence>
<dbReference type="Pfam" id="PF04542">
    <property type="entry name" value="Sigma70_r2"/>
    <property type="match status" value="1"/>
</dbReference>
<protein>
    <submittedName>
        <fullName evidence="8">ECF RNA polymerase sigma factor SigD</fullName>
    </submittedName>
</protein>
<dbReference type="InterPro" id="IPR007627">
    <property type="entry name" value="RNA_pol_sigma70_r2"/>
</dbReference>
<dbReference type="InterPro" id="IPR013325">
    <property type="entry name" value="RNA_pol_sigma_r2"/>
</dbReference>
<evidence type="ECO:0000256" key="5">
    <source>
        <dbReference type="ARBA" id="ARBA00023163"/>
    </source>
</evidence>
<dbReference type="Proteomes" id="UP000324233">
    <property type="component" value="Chromosome"/>
</dbReference>
<evidence type="ECO:0000313" key="8">
    <source>
        <dbReference type="EMBL" id="QEH38182.1"/>
    </source>
</evidence>
<keyword evidence="2" id="KW-0805">Transcription regulation</keyword>
<dbReference type="Pfam" id="PF08281">
    <property type="entry name" value="Sigma70_r4_2"/>
    <property type="match status" value="1"/>
</dbReference>
<comment type="similarity">
    <text evidence="1">Belongs to the sigma-70 factor family. ECF subfamily.</text>
</comment>
<dbReference type="PANTHER" id="PTHR43133:SF58">
    <property type="entry name" value="ECF RNA POLYMERASE SIGMA FACTOR SIGD"/>
    <property type="match status" value="1"/>
</dbReference>
<dbReference type="KEGG" id="agv:OJF2_67800"/>
<evidence type="ECO:0000256" key="4">
    <source>
        <dbReference type="ARBA" id="ARBA00023125"/>
    </source>
</evidence>
<dbReference type="InterPro" id="IPR036388">
    <property type="entry name" value="WH-like_DNA-bd_sf"/>
</dbReference>
<dbReference type="PANTHER" id="PTHR43133">
    <property type="entry name" value="RNA POLYMERASE ECF-TYPE SIGMA FACTO"/>
    <property type="match status" value="1"/>
</dbReference>
<keyword evidence="4" id="KW-0238">DNA-binding</keyword>
<reference evidence="8 9" key="1">
    <citation type="submission" date="2019-08" db="EMBL/GenBank/DDBJ databases">
        <title>Deep-cultivation of Planctomycetes and their phenomic and genomic characterization uncovers novel biology.</title>
        <authorList>
            <person name="Wiegand S."/>
            <person name="Jogler M."/>
            <person name="Boedeker C."/>
            <person name="Pinto D."/>
            <person name="Vollmers J."/>
            <person name="Rivas-Marin E."/>
            <person name="Kohn T."/>
            <person name="Peeters S.H."/>
            <person name="Heuer A."/>
            <person name="Rast P."/>
            <person name="Oberbeckmann S."/>
            <person name="Bunk B."/>
            <person name="Jeske O."/>
            <person name="Meyerdierks A."/>
            <person name="Storesund J.E."/>
            <person name="Kallscheuer N."/>
            <person name="Luecker S."/>
            <person name="Lage O.M."/>
            <person name="Pohl T."/>
            <person name="Merkel B.J."/>
            <person name="Hornburger P."/>
            <person name="Mueller R.-W."/>
            <person name="Bruemmer F."/>
            <person name="Labrenz M."/>
            <person name="Spormann A.M."/>
            <person name="Op den Camp H."/>
            <person name="Overmann J."/>
            <person name="Amann R."/>
            <person name="Jetten M.S.M."/>
            <person name="Mascher T."/>
            <person name="Medema M.H."/>
            <person name="Devos D.P."/>
            <person name="Kaster A.-K."/>
            <person name="Ovreas L."/>
            <person name="Rohde M."/>
            <person name="Galperin M.Y."/>
            <person name="Jogler C."/>
        </authorList>
    </citation>
    <scope>NUCLEOTIDE SEQUENCE [LARGE SCALE GENOMIC DNA]</scope>
    <source>
        <strain evidence="8 9">OJF2</strain>
    </source>
</reference>
<proteinExistence type="inferred from homology"/>
<dbReference type="InterPro" id="IPR013249">
    <property type="entry name" value="RNA_pol_sigma70_r4_t2"/>
</dbReference>